<feature type="chain" id="PRO_5047145384" evidence="1">
    <location>
        <begin position="23"/>
        <end position="158"/>
    </location>
</feature>
<dbReference type="InterPro" id="IPR036182">
    <property type="entry name" value="PCuAC_sf"/>
</dbReference>
<evidence type="ECO:0000313" key="2">
    <source>
        <dbReference type="EMBL" id="MFC3148758.1"/>
    </source>
</evidence>
<dbReference type="InterPro" id="IPR007410">
    <property type="entry name" value="LpqE-like"/>
</dbReference>
<dbReference type="Proteomes" id="UP001595556">
    <property type="component" value="Unassembled WGS sequence"/>
</dbReference>
<evidence type="ECO:0000313" key="3">
    <source>
        <dbReference type="Proteomes" id="UP001595556"/>
    </source>
</evidence>
<evidence type="ECO:0000256" key="1">
    <source>
        <dbReference type="SAM" id="SignalP"/>
    </source>
</evidence>
<feature type="signal peptide" evidence="1">
    <location>
        <begin position="1"/>
        <end position="22"/>
    </location>
</feature>
<dbReference type="EMBL" id="JBHRTI010000007">
    <property type="protein sequence ID" value="MFC3148758.1"/>
    <property type="molecule type" value="Genomic_DNA"/>
</dbReference>
<sequence>MAIAIRSTVAIAALLLSGAAFAQSAKLGAIEVSDAWSRETPPTAAVGGGFMTLKNTGKTDDALIAIKADVSKTVELHTHIMEGGVARMRAVPKIPVAAGGSTELKPGSFHVMFIDLKAPLKPGTKIPATLVFEKAGEVKVDFVVEAFGARRTAPAHKH</sequence>
<keyword evidence="3" id="KW-1185">Reference proteome</keyword>
<dbReference type="SUPFAM" id="SSF110087">
    <property type="entry name" value="DR1885-like metal-binding protein"/>
    <property type="match status" value="1"/>
</dbReference>
<dbReference type="PANTHER" id="PTHR36302:SF1">
    <property type="entry name" value="COPPER CHAPERONE PCU(A)C"/>
    <property type="match status" value="1"/>
</dbReference>
<reference evidence="3" key="1">
    <citation type="journal article" date="2019" name="Int. J. Syst. Evol. Microbiol.">
        <title>The Global Catalogue of Microorganisms (GCM) 10K type strain sequencing project: providing services to taxonomists for standard genome sequencing and annotation.</title>
        <authorList>
            <consortium name="The Broad Institute Genomics Platform"/>
            <consortium name="The Broad Institute Genome Sequencing Center for Infectious Disease"/>
            <person name="Wu L."/>
            <person name="Ma J."/>
        </authorList>
    </citation>
    <scope>NUCLEOTIDE SEQUENCE [LARGE SCALE GENOMIC DNA]</scope>
    <source>
        <strain evidence="3">KCTC 52168</strain>
    </source>
</reference>
<gene>
    <name evidence="2" type="ORF">ACFOEN_14090</name>
</gene>
<dbReference type="InterPro" id="IPR058248">
    <property type="entry name" value="Lxx211020-like"/>
</dbReference>
<comment type="caution">
    <text evidence="2">The sequence shown here is derived from an EMBL/GenBank/DDBJ whole genome shotgun (WGS) entry which is preliminary data.</text>
</comment>
<dbReference type="Gene3D" id="2.60.40.1890">
    <property type="entry name" value="PCu(A)C copper chaperone"/>
    <property type="match status" value="1"/>
</dbReference>
<protein>
    <submittedName>
        <fullName evidence="2">Copper chaperone PCu(A)C</fullName>
    </submittedName>
</protein>
<accession>A0ABV7H4B2</accession>
<dbReference type="RefSeq" id="WP_377304981.1">
    <property type="nucleotide sequence ID" value="NZ_CP180191.1"/>
</dbReference>
<organism evidence="2 3">
    <name type="scientific">Piscinibacterium candidicorallinum</name>
    <dbReference type="NCBI Taxonomy" id="1793872"/>
    <lineage>
        <taxon>Bacteria</taxon>
        <taxon>Pseudomonadati</taxon>
        <taxon>Pseudomonadota</taxon>
        <taxon>Betaproteobacteria</taxon>
        <taxon>Burkholderiales</taxon>
        <taxon>Piscinibacterium</taxon>
    </lineage>
</organism>
<keyword evidence="1" id="KW-0732">Signal</keyword>
<dbReference type="PANTHER" id="PTHR36302">
    <property type="entry name" value="BLR7088 PROTEIN"/>
    <property type="match status" value="1"/>
</dbReference>
<name>A0ABV7H4B2_9BURK</name>
<proteinExistence type="predicted"/>
<dbReference type="Pfam" id="PF04314">
    <property type="entry name" value="PCuAC"/>
    <property type="match status" value="1"/>
</dbReference>